<name>A0A9W4UPX0_9PLEO</name>
<dbReference type="Pfam" id="PF03636">
    <property type="entry name" value="Glyco_hydro_65N"/>
    <property type="match status" value="1"/>
</dbReference>
<dbReference type="GO" id="GO:0030246">
    <property type="term" value="F:carbohydrate binding"/>
    <property type="evidence" value="ECO:0007669"/>
    <property type="project" value="InterPro"/>
</dbReference>
<evidence type="ECO:0000259" key="5">
    <source>
        <dbReference type="Pfam" id="PF03632"/>
    </source>
</evidence>
<keyword evidence="4" id="KW-0732">Signal</keyword>
<dbReference type="OrthoDB" id="200349at2759"/>
<accession>A0A9W4UPX0</accession>
<evidence type="ECO:0000313" key="8">
    <source>
        <dbReference type="Proteomes" id="UP001152607"/>
    </source>
</evidence>
<feature type="signal peptide" evidence="4">
    <location>
        <begin position="1"/>
        <end position="18"/>
    </location>
</feature>
<dbReference type="InterPro" id="IPR005195">
    <property type="entry name" value="Glyco_hydro_65_M"/>
</dbReference>
<feature type="domain" description="Glycoside hydrolase family 65 central catalytic" evidence="5">
    <location>
        <begin position="408"/>
        <end position="627"/>
    </location>
</feature>
<dbReference type="EC" id="3.2.1.28" evidence="3"/>
<dbReference type="Pfam" id="PF03632">
    <property type="entry name" value="Glyco_hydro_65m"/>
    <property type="match status" value="1"/>
</dbReference>
<comment type="catalytic activity">
    <reaction evidence="1">
        <text>alpha,alpha-trehalose + H2O = alpha-D-glucose + beta-D-glucose</text>
        <dbReference type="Rhea" id="RHEA:32675"/>
        <dbReference type="ChEBI" id="CHEBI:15377"/>
        <dbReference type="ChEBI" id="CHEBI:15903"/>
        <dbReference type="ChEBI" id="CHEBI:16551"/>
        <dbReference type="ChEBI" id="CHEBI:17925"/>
        <dbReference type="EC" id="3.2.1.28"/>
    </reaction>
</comment>
<dbReference type="GO" id="GO:0004555">
    <property type="term" value="F:alpha,alpha-trehalase activity"/>
    <property type="evidence" value="ECO:0007669"/>
    <property type="project" value="UniProtKB-EC"/>
</dbReference>
<dbReference type="Proteomes" id="UP001152607">
    <property type="component" value="Unassembled WGS sequence"/>
</dbReference>
<dbReference type="Gene3D" id="2.70.98.40">
    <property type="entry name" value="Glycoside hydrolase, family 65, N-terminal domain"/>
    <property type="match status" value="1"/>
</dbReference>
<evidence type="ECO:0000256" key="3">
    <source>
        <dbReference type="ARBA" id="ARBA00012757"/>
    </source>
</evidence>
<organism evidence="7 8">
    <name type="scientific">Periconia digitata</name>
    <dbReference type="NCBI Taxonomy" id="1303443"/>
    <lineage>
        <taxon>Eukaryota</taxon>
        <taxon>Fungi</taxon>
        <taxon>Dikarya</taxon>
        <taxon>Ascomycota</taxon>
        <taxon>Pezizomycotina</taxon>
        <taxon>Dothideomycetes</taxon>
        <taxon>Pleosporomycetidae</taxon>
        <taxon>Pleosporales</taxon>
        <taxon>Massarineae</taxon>
        <taxon>Periconiaceae</taxon>
        <taxon>Periconia</taxon>
    </lineage>
</organism>
<dbReference type="AlphaFoldDB" id="A0A9W4UPX0"/>
<keyword evidence="8" id="KW-1185">Reference proteome</keyword>
<dbReference type="InterPro" id="IPR012341">
    <property type="entry name" value="6hp_glycosidase-like_sf"/>
</dbReference>
<dbReference type="EMBL" id="CAOQHR010000010">
    <property type="protein sequence ID" value="CAI6339960.1"/>
    <property type="molecule type" value="Genomic_DNA"/>
</dbReference>
<comment type="caution">
    <text evidence="7">The sequence shown here is derived from an EMBL/GenBank/DDBJ whole genome shotgun (WGS) entry which is preliminary data.</text>
</comment>
<evidence type="ECO:0000256" key="1">
    <source>
        <dbReference type="ARBA" id="ARBA00001576"/>
    </source>
</evidence>
<dbReference type="InterPro" id="IPR011013">
    <property type="entry name" value="Gal_mutarotase_sf_dom"/>
</dbReference>
<proteinExistence type="inferred from homology"/>
<gene>
    <name evidence="7" type="ORF">PDIGIT_LOCUS13126</name>
</gene>
<comment type="similarity">
    <text evidence="2">Belongs to the glycosyl hydrolase 65 family.</text>
</comment>
<feature type="chain" id="PRO_5040745597" description="alpha,alpha-trehalase" evidence="4">
    <location>
        <begin position="19"/>
        <end position="1056"/>
    </location>
</feature>
<dbReference type="GO" id="GO:0005993">
    <property type="term" value="P:trehalose catabolic process"/>
    <property type="evidence" value="ECO:0007669"/>
    <property type="project" value="TreeGrafter"/>
</dbReference>
<dbReference type="SUPFAM" id="SSF74650">
    <property type="entry name" value="Galactose mutarotase-like"/>
    <property type="match status" value="1"/>
</dbReference>
<dbReference type="InterPro" id="IPR037018">
    <property type="entry name" value="GH65_N"/>
</dbReference>
<protein>
    <recommendedName>
        <fullName evidence="3">alpha,alpha-trehalase</fullName>
        <ecNumber evidence="3">3.2.1.28</ecNumber>
    </recommendedName>
</protein>
<dbReference type="GO" id="GO:0009277">
    <property type="term" value="C:fungal-type cell wall"/>
    <property type="evidence" value="ECO:0007669"/>
    <property type="project" value="TreeGrafter"/>
</dbReference>
<dbReference type="PANTHER" id="PTHR11051:SF8">
    <property type="entry name" value="PROTEIN-GLUCOSYLGALACTOSYLHYDROXYLYSINE GLUCOSIDASE"/>
    <property type="match status" value="1"/>
</dbReference>
<reference evidence="7" key="1">
    <citation type="submission" date="2023-01" db="EMBL/GenBank/DDBJ databases">
        <authorList>
            <person name="Van Ghelder C."/>
            <person name="Rancurel C."/>
        </authorList>
    </citation>
    <scope>NUCLEOTIDE SEQUENCE</scope>
    <source>
        <strain evidence="7">CNCM I-4278</strain>
    </source>
</reference>
<evidence type="ECO:0000256" key="2">
    <source>
        <dbReference type="ARBA" id="ARBA00006768"/>
    </source>
</evidence>
<dbReference type="SUPFAM" id="SSF48208">
    <property type="entry name" value="Six-hairpin glycosidases"/>
    <property type="match status" value="1"/>
</dbReference>
<evidence type="ECO:0000313" key="7">
    <source>
        <dbReference type="EMBL" id="CAI6339960.1"/>
    </source>
</evidence>
<dbReference type="PANTHER" id="PTHR11051">
    <property type="entry name" value="GLYCOSYL HYDROLASE-RELATED"/>
    <property type="match status" value="1"/>
</dbReference>
<feature type="domain" description="Glycoside hydrolase family 65 N-terminal" evidence="6">
    <location>
        <begin position="60"/>
        <end position="322"/>
    </location>
</feature>
<dbReference type="InterPro" id="IPR008928">
    <property type="entry name" value="6-hairpin_glycosidase_sf"/>
</dbReference>
<evidence type="ECO:0000259" key="6">
    <source>
        <dbReference type="Pfam" id="PF03636"/>
    </source>
</evidence>
<evidence type="ECO:0000256" key="4">
    <source>
        <dbReference type="SAM" id="SignalP"/>
    </source>
</evidence>
<sequence length="1056" mass="116756">MWKPYLQTALSLLGITRLTPFAPTTTTTTTTTTTDHVIQIGDVTWDDDAWILSTHSLTPGNYKSRMTLANGYIGLSVAAAGPFFEVDRDSADTSGWPLFTPRQAFGTIAGFYADVEKLAGTNYEWLNQYGWESVVSGLPHWSGLLVEAHGELLDARVDPQHISNFSTSLNVETAELRWGFVWRPGGEHEGIEVEYRMHVNKLVVNSAAVQLNLTAAQDVDVVVYDVLDGMGAVRTEFVEKGFEEDSVMWTAVSPLGQPDVTAYVYSTIWAEVIDLEDNVRPVTDEDVFWGTHAASIGQAAPVTLHANRTLVFGKYVGIASSDAFPDPQSTARDASMFGVFGYEEWFEQHVAEWRSILPKHTVDSYRHPNGTLPTDRNLQEMHITSVTNPFMILQNTVGPNAAVDNTKLNIHSIPVCGLGSDCYGGLIFWDAGIWMALGLQVSHPDNIRSVVNYRVEKHPQAKENIKMAYTSSKNQTGRFTGGAVYPWTSGRHGNCTGIGPCFDYEYHVNGDIAISLRNEYAVTGDAEKYRRDYLPIANDIAYFYGEMLDYNATSGHYEIWNATDPDEYANNKNNVGFTTALIQKHLEETNEMNVRFNLPTNKTWLDIVTHMQPPTNEDVGIILEYDTMNGSIVVKQADVVLTDDILHYANPYSLGNLDYYANKQSSDGPGMTYAAFSIVANAVSPSGCSSFTYALYSQQPYLRLPWFQYSEQIDDDFTTNGGTHPAFPFLTGMGGSNRIGIFGYLGLRLFIDRLEVEPSLPPQITYFKYRTFYWQGYAITAWSNTTHTSLQRLPNLTLPTANPAYATSPIPITLHSRRTNYSLPTTSPLVLPNRMIGQTPTAPRNILQCHPVSVSSFPPSSSSLPPLLSSQPPNNHKTCTSPILPGQFPLAATDGASSTKYQPCNASLLHYLTIDLGPHHTPHRIHSILLDWAAVPPAYYEVLFSNTTLLLPPPTLHFSSNLGDGRDRGGFGSGLGLGFRKAASGVPEISEPWDPETVFDIVKVKGNQTNVTFVDGDAEEVWSGRFAHLGIWGRLDGEMGKGGAMVAEWSVVRWED</sequence>
<dbReference type="InterPro" id="IPR005196">
    <property type="entry name" value="Glyco_hydro_65_N"/>
</dbReference>
<dbReference type="Gene3D" id="1.50.10.10">
    <property type="match status" value="1"/>
</dbReference>